<dbReference type="GO" id="GO:0055085">
    <property type="term" value="P:transmembrane transport"/>
    <property type="evidence" value="ECO:0007669"/>
    <property type="project" value="InterPro"/>
</dbReference>
<evidence type="ECO:0000256" key="5">
    <source>
        <dbReference type="ARBA" id="ARBA00022692"/>
    </source>
</evidence>
<evidence type="ECO:0000313" key="10">
    <source>
        <dbReference type="EMBL" id="RFA38006.1"/>
    </source>
</evidence>
<feature type="transmembrane region" description="Helical" evidence="9">
    <location>
        <begin position="332"/>
        <end position="351"/>
    </location>
</feature>
<comment type="subunit">
    <text evidence="8">Component of the lipopolysaccharide transport and assembly complex. The LptBFG transporter is composed of two ATP-binding proteins (LptB) and two transmembrane proteins (LptF and LptG).</text>
</comment>
<dbReference type="AlphaFoldDB" id="A0A3E0X139"/>
<keyword evidence="6 9" id="KW-1133">Transmembrane helix</keyword>
<evidence type="ECO:0000313" key="11">
    <source>
        <dbReference type="Proteomes" id="UP000256763"/>
    </source>
</evidence>
<evidence type="ECO:0000256" key="6">
    <source>
        <dbReference type="ARBA" id="ARBA00022989"/>
    </source>
</evidence>
<comment type="similarity">
    <text evidence="3">Belongs to the LptF/LptG family.</text>
</comment>
<evidence type="ECO:0000256" key="1">
    <source>
        <dbReference type="ARBA" id="ARBA00002265"/>
    </source>
</evidence>
<dbReference type="GO" id="GO:0043190">
    <property type="term" value="C:ATP-binding cassette (ABC) transporter complex"/>
    <property type="evidence" value="ECO:0007669"/>
    <property type="project" value="InterPro"/>
</dbReference>
<dbReference type="Proteomes" id="UP000256763">
    <property type="component" value="Unassembled WGS sequence"/>
</dbReference>
<feature type="transmembrane region" description="Helical" evidence="9">
    <location>
        <begin position="64"/>
        <end position="82"/>
    </location>
</feature>
<dbReference type="PANTHER" id="PTHR33529:SF2">
    <property type="entry name" value="LIPOPOLYSACCHARIDE EXPORT SYSTEM PERMEASE PROTEIN LPTG"/>
    <property type="match status" value="1"/>
</dbReference>
<dbReference type="Pfam" id="PF03739">
    <property type="entry name" value="LptF_LptG"/>
    <property type="match status" value="1"/>
</dbReference>
<feature type="transmembrane region" description="Helical" evidence="9">
    <location>
        <begin position="267"/>
        <end position="291"/>
    </location>
</feature>
<dbReference type="InterPro" id="IPR030923">
    <property type="entry name" value="LptG"/>
</dbReference>
<dbReference type="NCBIfam" id="TIGR04408">
    <property type="entry name" value="LptG_lptG"/>
    <property type="match status" value="1"/>
</dbReference>
<reference evidence="11" key="1">
    <citation type="submission" date="2017-05" db="EMBL/GenBank/DDBJ databases">
        <authorList>
            <person name="Sharma S."/>
            <person name="Sidhu C."/>
            <person name="Pinnaka A.K."/>
        </authorList>
    </citation>
    <scope>NUCLEOTIDE SEQUENCE [LARGE SCALE GENOMIC DNA]</scope>
    <source>
        <strain evidence="11">AK93</strain>
    </source>
</reference>
<dbReference type="PANTHER" id="PTHR33529">
    <property type="entry name" value="SLR0882 PROTEIN-RELATED"/>
    <property type="match status" value="1"/>
</dbReference>
<keyword evidence="4" id="KW-1003">Cell membrane</keyword>
<dbReference type="GO" id="GO:0015920">
    <property type="term" value="P:lipopolysaccharide transport"/>
    <property type="evidence" value="ECO:0007669"/>
    <property type="project" value="TreeGrafter"/>
</dbReference>
<dbReference type="RefSeq" id="WP_116301318.1">
    <property type="nucleotide sequence ID" value="NZ_NFZV01000004.1"/>
</dbReference>
<evidence type="ECO:0000256" key="7">
    <source>
        <dbReference type="ARBA" id="ARBA00023136"/>
    </source>
</evidence>
<evidence type="ECO:0000256" key="2">
    <source>
        <dbReference type="ARBA" id="ARBA00004651"/>
    </source>
</evidence>
<protein>
    <submittedName>
        <fullName evidence="10">LPS export ABC transporter permease LptG</fullName>
    </submittedName>
</protein>
<comment type="subcellular location">
    <subcellularLocation>
        <location evidence="2">Cell membrane</location>
        <topology evidence="2">Multi-pass membrane protein</topology>
    </subcellularLocation>
</comment>
<keyword evidence="7 9" id="KW-0472">Membrane</keyword>
<evidence type="ECO:0000256" key="3">
    <source>
        <dbReference type="ARBA" id="ARBA00007725"/>
    </source>
</evidence>
<dbReference type="OrthoDB" id="9776227at2"/>
<evidence type="ECO:0000256" key="8">
    <source>
        <dbReference type="ARBA" id="ARBA00026081"/>
    </source>
</evidence>
<sequence length="354" mass="38672">MSLLSRYLTVTVVVGSLITLLILLSLEVVFSFVDEAGDIGRGEYTAGSALMYVLLRAPYRAYEAFPMATLIGSLLGLGGLAARNELTVMRAVGISILGVARSVVMAGFVLALIAFALGEWVVPTTERWAQDLRSGAISQRVASDRLAGFWARDGANFVKVERALGNRHLVGMRIFEFDEERRLTGILEAERALYAGGGWVLEEITKSRFSAVGVAVDTVDRLAWDSDLAPAVLDVVVVDPEMMSARELRTYITYLERNDLDSEQYRLAFWIKVATPLATVAMLLLTVPMVFGSARSANAGQRLFVGVLIGIVFFLSNRLLNQMGLVYGLPPAFSALLPTLVFLAIGLWGIMRVR</sequence>
<evidence type="ECO:0000256" key="4">
    <source>
        <dbReference type="ARBA" id="ARBA00022475"/>
    </source>
</evidence>
<organism evidence="10 11">
    <name type="scientific">Alkalilimnicola ehrlichii</name>
    <dbReference type="NCBI Taxonomy" id="351052"/>
    <lineage>
        <taxon>Bacteria</taxon>
        <taxon>Pseudomonadati</taxon>
        <taxon>Pseudomonadota</taxon>
        <taxon>Gammaproteobacteria</taxon>
        <taxon>Chromatiales</taxon>
        <taxon>Ectothiorhodospiraceae</taxon>
        <taxon>Alkalilimnicola</taxon>
    </lineage>
</organism>
<proteinExistence type="inferred from homology"/>
<feature type="transmembrane region" description="Helical" evidence="9">
    <location>
        <begin position="94"/>
        <end position="117"/>
    </location>
</feature>
<comment type="caution">
    <text evidence="10">The sequence shown here is derived from an EMBL/GenBank/DDBJ whole genome shotgun (WGS) entry which is preliminary data.</text>
</comment>
<comment type="function">
    <text evidence="1">Part of the ABC transporter complex LptBFG involved in the translocation of lipopolysaccharide (LPS) from the inner membrane to the outer membrane.</text>
</comment>
<evidence type="ECO:0000256" key="9">
    <source>
        <dbReference type="SAM" id="Phobius"/>
    </source>
</evidence>
<name>A0A3E0X139_9GAMM</name>
<dbReference type="EMBL" id="NFZW01000005">
    <property type="protein sequence ID" value="RFA38006.1"/>
    <property type="molecule type" value="Genomic_DNA"/>
</dbReference>
<gene>
    <name evidence="10" type="ORF">CAL65_06505</name>
</gene>
<keyword evidence="11" id="KW-1185">Reference proteome</keyword>
<feature type="transmembrane region" description="Helical" evidence="9">
    <location>
        <begin position="303"/>
        <end position="320"/>
    </location>
</feature>
<accession>A0A3E0X139</accession>
<feature type="transmembrane region" description="Helical" evidence="9">
    <location>
        <begin position="7"/>
        <end position="33"/>
    </location>
</feature>
<dbReference type="InterPro" id="IPR005495">
    <property type="entry name" value="LptG/LptF_permease"/>
</dbReference>
<keyword evidence="5 9" id="KW-0812">Transmembrane</keyword>